<evidence type="ECO:0000313" key="3">
    <source>
        <dbReference type="Proteomes" id="UP000594638"/>
    </source>
</evidence>
<proteinExistence type="predicted"/>
<sequence length="79" mass="8474">MVVGLDAENLQADDEDEQGGDDKGLRNLKHGKEESGVSRLGWLTCHNTKPGMAWMSADLSHARVHALPVQAGPGEPTQL</sequence>
<evidence type="ECO:0000256" key="1">
    <source>
        <dbReference type="SAM" id="MobiDB-lite"/>
    </source>
</evidence>
<dbReference type="EMBL" id="CACTIH010005451">
    <property type="protein sequence ID" value="CAA2993528.1"/>
    <property type="molecule type" value="Genomic_DNA"/>
</dbReference>
<dbReference type="Proteomes" id="UP000594638">
    <property type="component" value="Unassembled WGS sequence"/>
</dbReference>
<protein>
    <submittedName>
        <fullName evidence="2">Uncharacterized protein</fullName>
    </submittedName>
</protein>
<dbReference type="Gramene" id="OE9A046858T1">
    <property type="protein sequence ID" value="OE9A046858C1"/>
    <property type="gene ID" value="OE9A046858"/>
</dbReference>
<organism evidence="2 3">
    <name type="scientific">Olea europaea subsp. europaea</name>
    <dbReference type="NCBI Taxonomy" id="158383"/>
    <lineage>
        <taxon>Eukaryota</taxon>
        <taxon>Viridiplantae</taxon>
        <taxon>Streptophyta</taxon>
        <taxon>Embryophyta</taxon>
        <taxon>Tracheophyta</taxon>
        <taxon>Spermatophyta</taxon>
        <taxon>Magnoliopsida</taxon>
        <taxon>eudicotyledons</taxon>
        <taxon>Gunneridae</taxon>
        <taxon>Pentapetalae</taxon>
        <taxon>asterids</taxon>
        <taxon>lamiids</taxon>
        <taxon>Lamiales</taxon>
        <taxon>Oleaceae</taxon>
        <taxon>Oleeae</taxon>
        <taxon>Olea</taxon>
    </lineage>
</organism>
<name>A0A8S0SPI0_OLEEU</name>
<accession>A0A8S0SPI0</accession>
<dbReference type="AlphaFoldDB" id="A0A8S0SPI0"/>
<keyword evidence="3" id="KW-1185">Reference proteome</keyword>
<comment type="caution">
    <text evidence="2">The sequence shown here is derived from an EMBL/GenBank/DDBJ whole genome shotgun (WGS) entry which is preliminary data.</text>
</comment>
<feature type="region of interest" description="Disordered" evidence="1">
    <location>
        <begin position="1"/>
        <end position="33"/>
    </location>
</feature>
<feature type="compositionally biased region" description="Basic and acidic residues" evidence="1">
    <location>
        <begin position="20"/>
        <end position="33"/>
    </location>
</feature>
<evidence type="ECO:0000313" key="2">
    <source>
        <dbReference type="EMBL" id="CAA2993528.1"/>
    </source>
</evidence>
<gene>
    <name evidence="2" type="ORF">OLEA9_A046858</name>
</gene>
<reference evidence="2 3" key="1">
    <citation type="submission" date="2019-12" db="EMBL/GenBank/DDBJ databases">
        <authorList>
            <person name="Alioto T."/>
            <person name="Alioto T."/>
            <person name="Gomez Garrido J."/>
        </authorList>
    </citation>
    <scope>NUCLEOTIDE SEQUENCE [LARGE SCALE GENOMIC DNA]</scope>
</reference>